<dbReference type="EMBL" id="SNRY01003535">
    <property type="protein sequence ID" value="KAA6320616.1"/>
    <property type="molecule type" value="Genomic_DNA"/>
</dbReference>
<accession>A0A5J4QF45</accession>
<dbReference type="AlphaFoldDB" id="A0A5J4QF45"/>
<protein>
    <submittedName>
        <fullName evidence="1">Uncharacterized protein</fullName>
    </submittedName>
</protein>
<dbReference type="InterPro" id="IPR011518">
    <property type="entry name" value="Transposase_36"/>
</dbReference>
<name>A0A5J4QF45_9ZZZZ</name>
<reference evidence="1" key="1">
    <citation type="submission" date="2019-03" db="EMBL/GenBank/DDBJ databases">
        <title>Single cell metagenomics reveals metabolic interactions within the superorganism composed of flagellate Streblomastix strix and complex community of Bacteroidetes bacteria on its surface.</title>
        <authorList>
            <person name="Treitli S.C."/>
            <person name="Kolisko M."/>
            <person name="Husnik F."/>
            <person name="Keeling P."/>
            <person name="Hampl V."/>
        </authorList>
    </citation>
    <scope>NUCLEOTIDE SEQUENCE</scope>
    <source>
        <strain evidence="1">STM</strain>
    </source>
</reference>
<organism evidence="1">
    <name type="scientific">termite gut metagenome</name>
    <dbReference type="NCBI Taxonomy" id="433724"/>
    <lineage>
        <taxon>unclassified sequences</taxon>
        <taxon>metagenomes</taxon>
        <taxon>organismal metagenomes</taxon>
    </lineage>
</organism>
<proteinExistence type="predicted"/>
<gene>
    <name evidence="1" type="ORF">EZS27_029633</name>
</gene>
<dbReference type="Pfam" id="PF07592">
    <property type="entry name" value="DDE_Tnp_ISAZ013"/>
    <property type="match status" value="1"/>
</dbReference>
<dbReference type="NCBIfam" id="NF033519">
    <property type="entry name" value="transpos_ISAzo13"/>
    <property type="match status" value="1"/>
</dbReference>
<comment type="caution">
    <text evidence="1">The sequence shown here is derived from an EMBL/GenBank/DDBJ whole genome shotgun (WGS) entry which is preliminary data.</text>
</comment>
<evidence type="ECO:0000313" key="1">
    <source>
        <dbReference type="EMBL" id="KAA6320616.1"/>
    </source>
</evidence>
<sequence length="273" mass="30661">MEASHRVTGDSLKARGFSLQVRRKTCEGRGHADGDSQFEFINRRMKEYISEQQPVISADAKKRALAGNFKNTGVEWHGKNTPVEVNAYDFLTGSQGVAIPYGIYDMALNKGCVNAGITKDTAEFAVQGIRNWWYEMGICYHNHANSLPITADGGGSNSSRGKAWKHELEKFANETGMEMEVVHFPEGTGKWNKIEHRLFSYVSKNWRGKPLASYEIIVQLIGSAKTEKGLEVECELDTENYQTGVVIEESEMENINIIGCSFHGEWNYRILPL</sequence>